<name>A0A382CXK7_9ZZZZ</name>
<reference evidence="1" key="1">
    <citation type="submission" date="2018-05" db="EMBL/GenBank/DDBJ databases">
        <authorList>
            <person name="Lanie J.A."/>
            <person name="Ng W.-L."/>
            <person name="Kazmierczak K.M."/>
            <person name="Andrzejewski T.M."/>
            <person name="Davidsen T.M."/>
            <person name="Wayne K.J."/>
            <person name="Tettelin H."/>
            <person name="Glass J.I."/>
            <person name="Rusch D."/>
            <person name="Podicherti R."/>
            <person name="Tsui H.-C.T."/>
            <person name="Winkler M.E."/>
        </authorList>
    </citation>
    <scope>NUCLEOTIDE SEQUENCE</scope>
</reference>
<organism evidence="1">
    <name type="scientific">marine metagenome</name>
    <dbReference type="NCBI Taxonomy" id="408172"/>
    <lineage>
        <taxon>unclassified sequences</taxon>
        <taxon>metagenomes</taxon>
        <taxon>ecological metagenomes</taxon>
    </lineage>
</organism>
<proteinExistence type="predicted"/>
<evidence type="ECO:0000313" key="1">
    <source>
        <dbReference type="EMBL" id="SVB30815.1"/>
    </source>
</evidence>
<accession>A0A382CXK7</accession>
<gene>
    <name evidence="1" type="ORF">METZ01_LOCUS183669</name>
</gene>
<protein>
    <submittedName>
        <fullName evidence="1">Uncharacterized protein</fullName>
    </submittedName>
</protein>
<dbReference type="EMBL" id="UINC01036598">
    <property type="protein sequence ID" value="SVB30815.1"/>
    <property type="molecule type" value="Genomic_DNA"/>
</dbReference>
<dbReference type="AlphaFoldDB" id="A0A382CXK7"/>
<sequence>MARMPAAARYPLNGAWKPVFNCHDNDRVVPTVRSIEETTIGAQSDVCGEACTIKIIRQRTGGIDVLVVPGQAKGFNGVTQFADHVQIPV</sequence>